<sequence>MVASLVEVSEPDAAFFAGLDAEGSIVASTVWTVGAETVSVAGGGAVFWGAECLAGLSVGSLEAVWEACAAAS</sequence>
<dbReference type="RefSeq" id="WP_182964253.1">
    <property type="nucleotide sequence ID" value="NZ_BAABGC010000008.1"/>
</dbReference>
<proteinExistence type="predicted"/>
<comment type="caution">
    <text evidence="1">The sequence shown here is derived from an EMBL/GenBank/DDBJ whole genome shotgun (WGS) entry which is preliminary data.</text>
</comment>
<accession>A0A7W4P8D9</accession>
<protein>
    <submittedName>
        <fullName evidence="1">Uncharacterized protein</fullName>
    </submittedName>
</protein>
<evidence type="ECO:0000313" key="1">
    <source>
        <dbReference type="EMBL" id="MBB2177855.1"/>
    </source>
</evidence>
<keyword evidence="2" id="KW-1185">Reference proteome</keyword>
<evidence type="ECO:0000313" key="2">
    <source>
        <dbReference type="Proteomes" id="UP000525623"/>
    </source>
</evidence>
<dbReference type="Proteomes" id="UP000525623">
    <property type="component" value="Unassembled WGS sequence"/>
</dbReference>
<gene>
    <name evidence="1" type="ORF">HLH29_01490</name>
</gene>
<dbReference type="AlphaFoldDB" id="A0A7W4P8D9"/>
<organism evidence="1 2">
    <name type="scientific">Gluconacetobacter tumulicola</name>
    <dbReference type="NCBI Taxonomy" id="1017177"/>
    <lineage>
        <taxon>Bacteria</taxon>
        <taxon>Pseudomonadati</taxon>
        <taxon>Pseudomonadota</taxon>
        <taxon>Alphaproteobacteria</taxon>
        <taxon>Acetobacterales</taxon>
        <taxon>Acetobacteraceae</taxon>
        <taxon>Gluconacetobacter</taxon>
    </lineage>
</organism>
<reference evidence="1 2" key="1">
    <citation type="submission" date="2020-04" db="EMBL/GenBank/DDBJ databases">
        <title>Description of novel Gluconacetobacter.</title>
        <authorList>
            <person name="Sombolestani A."/>
        </authorList>
    </citation>
    <scope>NUCLEOTIDE SEQUENCE [LARGE SCALE GENOMIC DNA]</scope>
    <source>
        <strain evidence="1 2">LMG 27725</strain>
    </source>
</reference>
<name>A0A7W4P8D9_9PROT</name>
<dbReference type="EMBL" id="JABEQL010000002">
    <property type="protein sequence ID" value="MBB2177855.1"/>
    <property type="molecule type" value="Genomic_DNA"/>
</dbReference>